<name>A0A381N7X7_9ZZZZ</name>
<keyword evidence="1" id="KW-0732">Signal</keyword>
<evidence type="ECO:0000313" key="3">
    <source>
        <dbReference type="EMBL" id="SUZ50736.1"/>
    </source>
</evidence>
<dbReference type="AlphaFoldDB" id="A0A381N7X7"/>
<dbReference type="Gene3D" id="1.25.40.10">
    <property type="entry name" value="Tetratricopeptide repeat domain"/>
    <property type="match status" value="2"/>
</dbReference>
<dbReference type="Pfam" id="PF13174">
    <property type="entry name" value="TPR_6"/>
    <property type="match status" value="1"/>
</dbReference>
<evidence type="ECO:0000259" key="2">
    <source>
        <dbReference type="Pfam" id="PF13525"/>
    </source>
</evidence>
<dbReference type="InterPro" id="IPR019734">
    <property type="entry name" value="TPR_rpt"/>
</dbReference>
<dbReference type="Pfam" id="PF13525">
    <property type="entry name" value="YfiO"/>
    <property type="match status" value="1"/>
</dbReference>
<reference evidence="3" key="1">
    <citation type="submission" date="2018-05" db="EMBL/GenBank/DDBJ databases">
        <authorList>
            <person name="Lanie J.A."/>
            <person name="Ng W.-L."/>
            <person name="Kazmierczak K.M."/>
            <person name="Andrzejewski T.M."/>
            <person name="Davidsen T.M."/>
            <person name="Wayne K.J."/>
            <person name="Tettelin H."/>
            <person name="Glass J.I."/>
            <person name="Rusch D."/>
            <person name="Podicherti R."/>
            <person name="Tsui H.-C.T."/>
            <person name="Winkler M.E."/>
        </authorList>
    </citation>
    <scope>NUCLEOTIDE SEQUENCE</scope>
</reference>
<protein>
    <recommendedName>
        <fullName evidence="2">Outer membrane lipoprotein BamD-like domain-containing protein</fullName>
    </recommendedName>
</protein>
<dbReference type="PROSITE" id="PS51257">
    <property type="entry name" value="PROKAR_LIPOPROTEIN"/>
    <property type="match status" value="1"/>
</dbReference>
<accession>A0A381N7X7</accession>
<dbReference type="EMBL" id="UINC01000186">
    <property type="protein sequence ID" value="SUZ50736.1"/>
    <property type="molecule type" value="Genomic_DNA"/>
</dbReference>
<dbReference type="InterPro" id="IPR011990">
    <property type="entry name" value="TPR-like_helical_dom_sf"/>
</dbReference>
<proteinExistence type="predicted"/>
<organism evidence="3">
    <name type="scientific">marine metagenome</name>
    <dbReference type="NCBI Taxonomy" id="408172"/>
    <lineage>
        <taxon>unclassified sequences</taxon>
        <taxon>metagenomes</taxon>
        <taxon>ecological metagenomes</taxon>
    </lineage>
</organism>
<dbReference type="InterPro" id="IPR039565">
    <property type="entry name" value="BamD-like"/>
</dbReference>
<evidence type="ECO:0000256" key="1">
    <source>
        <dbReference type="ARBA" id="ARBA00022729"/>
    </source>
</evidence>
<sequence length="244" mass="28319">MKIKLLILGIVITLFSGCGKSQQEVMQIGQEHLLNEKYDFALKSFQIVFEKHPHDSLVDSAGYQIVRIYLDYLNDYDNGYKTLNSLVNNYPDSDYGIRSREEIRQFPNWLFTTAETKRNAKDINGSIKTLDYLVNKFPSHEIASKAQYLIGDIYMNDQRNFDLAIDSYRKIINDFSGSKQEPHAQFMIGYIYANVLDDSENARVEYNSFLQKYPDHELTPSVKFELDFIGKDINDIPQLKHITS</sequence>
<dbReference type="SUPFAM" id="SSF48452">
    <property type="entry name" value="TPR-like"/>
    <property type="match status" value="1"/>
</dbReference>
<gene>
    <name evidence="3" type="ORF">METZ01_LOCUS3590</name>
</gene>
<feature type="domain" description="Outer membrane lipoprotein BamD-like" evidence="2">
    <location>
        <begin position="21"/>
        <end position="152"/>
    </location>
</feature>